<evidence type="ECO:0000313" key="2">
    <source>
        <dbReference type="EMBL" id="GBH21848.1"/>
    </source>
</evidence>
<organism evidence="2">
    <name type="scientific">viral metagenome</name>
    <dbReference type="NCBI Taxonomy" id="1070528"/>
    <lineage>
        <taxon>unclassified sequences</taxon>
        <taxon>metagenomes</taxon>
        <taxon>organismal metagenomes</taxon>
    </lineage>
</organism>
<evidence type="ECO:0000256" key="1">
    <source>
        <dbReference type="SAM" id="MobiDB-lite"/>
    </source>
</evidence>
<feature type="compositionally biased region" description="Polar residues" evidence="1">
    <location>
        <begin position="1"/>
        <end position="13"/>
    </location>
</feature>
<proteinExistence type="predicted"/>
<dbReference type="EMBL" id="BDQA01000385">
    <property type="protein sequence ID" value="GBH21848.1"/>
    <property type="molecule type" value="Genomic_RNA"/>
</dbReference>
<sequence length="494" mass="54448">MSLKSLMQLSTRGPASAAAEPRRAQQQREMPHMKNFYAGFDSTRRIFQAIPASGQSTERHCDIAMLLRVLNGTMHVLTSSYGVDPNLIANTIKRLEPFYLNKFPYTPKVPIDGYVDVISVLLNAQSAGLDELDLDGISRFANYARYYSPMEDGSSTPFRDTPHDSLPRQVRVRLKRGRDEISFNAYMKMGPMFIFDGLADSSSALTLIIHPEDIATADIVTRSVAGEEPRNPFYLHNSEVIVLNDLDDVFIEDEIGRTVLRRGYFQRGYDDASPRTVGGSFTPIDKMGDIIFRSCAHQVTPRSFTQDARVLDALSGPFGSAVLDPLAIPCITLATYMIARHQGIGAKSMAISAAVAQEQEKQDIIRYIGPLGEQGPKTLKTFEKVLHSIRVTDAATSVQFTDVTFVLSFYMVLHIILHGVPPDFVVKKGEDITPSTTARAVLKRAVDYYPGTWGGDKEKKAFEDLLSATKTGYASLAVSDIISAGSSNRKSVGV</sequence>
<protein>
    <submittedName>
        <fullName evidence="2">Uncharacterized protein</fullName>
    </submittedName>
</protein>
<comment type="caution">
    <text evidence="2">The sequence shown here is derived from an EMBL/GenBank/DDBJ whole genome shotgun (WGS) entry which is preliminary data.</text>
</comment>
<dbReference type="AlphaFoldDB" id="A0A2V0RH40"/>
<accession>A0A2V0RH40</accession>
<feature type="region of interest" description="Disordered" evidence="1">
    <location>
        <begin position="1"/>
        <end position="27"/>
    </location>
</feature>
<name>A0A2V0RH40_9ZZZZ</name>
<reference evidence="2" key="1">
    <citation type="submission" date="2017-04" db="EMBL/GenBank/DDBJ databases">
        <title>Unveiling RNA virosphere associated with marine microorganisms.</title>
        <authorList>
            <person name="Urayama S."/>
            <person name="Takaki Y."/>
            <person name="Nishi S."/>
            <person name="Yoshida Y."/>
            <person name="Deguchi S."/>
            <person name="Takai K."/>
            <person name="Nunoura T."/>
        </authorList>
    </citation>
    <scope>NUCLEOTIDE SEQUENCE</scope>
</reference>